<dbReference type="Pfam" id="PF06386">
    <property type="entry name" value="GvpL_GvpF"/>
    <property type="match status" value="1"/>
</dbReference>
<dbReference type="Proteomes" id="UP001589710">
    <property type="component" value="Unassembled WGS sequence"/>
</dbReference>
<evidence type="ECO:0000256" key="1">
    <source>
        <dbReference type="ARBA" id="ARBA00022987"/>
    </source>
</evidence>
<reference evidence="4 5" key="1">
    <citation type="submission" date="2024-09" db="EMBL/GenBank/DDBJ databases">
        <authorList>
            <person name="Sun Q."/>
            <person name="Mori K."/>
        </authorList>
    </citation>
    <scope>NUCLEOTIDE SEQUENCE [LARGE SCALE GENOMIC DNA]</scope>
    <source>
        <strain evidence="4 5">JCM 3331</strain>
    </source>
</reference>
<gene>
    <name evidence="4" type="ORF">ACFFTL_42890</name>
</gene>
<dbReference type="EMBL" id="JBHMCG010000197">
    <property type="protein sequence ID" value="MFB9578830.1"/>
    <property type="molecule type" value="Genomic_DNA"/>
</dbReference>
<comment type="subcellular location">
    <subcellularLocation>
        <location evidence="2">Gas vesicle</location>
    </subcellularLocation>
</comment>
<comment type="similarity">
    <text evidence="3">Belongs to the gas vesicle GvpF/GvpL family.</text>
</comment>
<keyword evidence="5" id="KW-1185">Reference proteome</keyword>
<proteinExistence type="inferred from homology"/>
<evidence type="ECO:0000313" key="5">
    <source>
        <dbReference type="Proteomes" id="UP001589710"/>
    </source>
</evidence>
<comment type="caution">
    <text evidence="4">The sequence shown here is derived from an EMBL/GenBank/DDBJ whole genome shotgun (WGS) entry which is preliminary data.</text>
</comment>
<dbReference type="InterPro" id="IPR009430">
    <property type="entry name" value="GvpL/GvpF"/>
</dbReference>
<protein>
    <submittedName>
        <fullName evidence="4">GvpL/GvpF family gas vesicle protein</fullName>
    </submittedName>
</protein>
<name>A0ABV5RLU8_9ACTN</name>
<evidence type="ECO:0000313" key="4">
    <source>
        <dbReference type="EMBL" id="MFB9578830.1"/>
    </source>
</evidence>
<evidence type="ECO:0000256" key="2">
    <source>
        <dbReference type="ARBA" id="ARBA00035108"/>
    </source>
</evidence>
<dbReference type="PANTHER" id="PTHR36852">
    <property type="entry name" value="PROTEIN GVPL 2"/>
    <property type="match status" value="1"/>
</dbReference>
<organism evidence="4 5">
    <name type="scientific">Streptomyces yanii</name>
    <dbReference type="NCBI Taxonomy" id="78510"/>
    <lineage>
        <taxon>Bacteria</taxon>
        <taxon>Bacillati</taxon>
        <taxon>Actinomycetota</taxon>
        <taxon>Actinomycetes</taxon>
        <taxon>Kitasatosporales</taxon>
        <taxon>Streptomycetaceae</taxon>
        <taxon>Streptomyces</taxon>
    </lineage>
</organism>
<dbReference type="RefSeq" id="WP_345512020.1">
    <property type="nucleotide sequence ID" value="NZ_BAAAXD010000013.1"/>
</dbReference>
<sequence length="103" mass="11059">MTEVITYAYAVARDTDGVLEAELSGLPGVADAPVHLVHTRHCDDEVAAASPVPAQDFQEAALRTHLEDLDWLESVARAHHRVIEALAARTTVLPLRLATVVAA</sequence>
<dbReference type="PANTHER" id="PTHR36852:SF1">
    <property type="entry name" value="PROTEIN GVPL 2"/>
    <property type="match status" value="1"/>
</dbReference>
<accession>A0ABV5RLU8</accession>
<evidence type="ECO:0000256" key="3">
    <source>
        <dbReference type="ARBA" id="ARBA00035643"/>
    </source>
</evidence>
<keyword evidence="1" id="KW-0304">Gas vesicle</keyword>